<sequence length="379" mass="43153">MRKLLLTQSQVAVAITTIIVTTCTFFLFLAGYELQQHTVRDIHQTIRPRIPDAPAGQVEASFEVLPSRLFGDSAGRIAHQKYLRAEHAAGSVNWQKLAHVQLVHSHHDVCNAIMIFGNLASMKSPARRILLFPQAWALEKAETPGDSGDPWLETSIRLMRLAARRYDVELRAILPTLERTEQRSALYSLSSLVKLTDLDRVMNIELPGVILDASRFDAMLAFTESVPFAVLQDTTEDDGVHADDVFLIEPDQDRYQDLHQRIQETPGYNDSMFVGMFKDPLLLSAQNQGNVMVRSVGELHSIENDREDFNQTEFLVNAAYMRFSDTKLPGPEWDVPYEQRREARPMNPDADWLWTELYGQFAQKRSEICGLDLEPWRAL</sequence>
<dbReference type="OrthoDB" id="5367275at2759"/>
<keyword evidence="3" id="KW-1185">Reference proteome</keyword>
<keyword evidence="1" id="KW-1133">Transmembrane helix</keyword>
<protein>
    <recommendedName>
        <fullName evidence="4">Glycosyltransferase family 8 protein</fullName>
    </recommendedName>
</protein>
<accession>A0A6H0Y2P3</accession>
<feature type="transmembrane region" description="Helical" evidence="1">
    <location>
        <begin position="12"/>
        <end position="32"/>
    </location>
</feature>
<evidence type="ECO:0000313" key="2">
    <source>
        <dbReference type="EMBL" id="QIX01119.1"/>
    </source>
</evidence>
<dbReference type="Proteomes" id="UP000503462">
    <property type="component" value="Chromosome 4"/>
</dbReference>
<proteinExistence type="predicted"/>
<keyword evidence="1" id="KW-0812">Transmembrane</keyword>
<dbReference type="AlphaFoldDB" id="A0A6H0Y2P3"/>
<gene>
    <name evidence="2" type="ORF">AMS68_006636</name>
</gene>
<dbReference type="EMBL" id="CP051142">
    <property type="protein sequence ID" value="QIX01119.1"/>
    <property type="molecule type" value="Genomic_DNA"/>
</dbReference>
<organism evidence="2 3">
    <name type="scientific">Peltaster fructicola</name>
    <dbReference type="NCBI Taxonomy" id="286661"/>
    <lineage>
        <taxon>Eukaryota</taxon>
        <taxon>Fungi</taxon>
        <taxon>Dikarya</taxon>
        <taxon>Ascomycota</taxon>
        <taxon>Pezizomycotina</taxon>
        <taxon>Dothideomycetes</taxon>
        <taxon>Dothideomycetes incertae sedis</taxon>
        <taxon>Peltaster</taxon>
    </lineage>
</organism>
<keyword evidence="1" id="KW-0472">Membrane</keyword>
<evidence type="ECO:0008006" key="4">
    <source>
        <dbReference type="Google" id="ProtNLM"/>
    </source>
</evidence>
<evidence type="ECO:0000256" key="1">
    <source>
        <dbReference type="SAM" id="Phobius"/>
    </source>
</evidence>
<name>A0A6H0Y2P3_9PEZI</name>
<reference evidence="2 3" key="1">
    <citation type="journal article" date="2016" name="Sci. Rep.">
        <title>Peltaster fructicola genome reveals evolution from an invasive phytopathogen to an ectophytic parasite.</title>
        <authorList>
            <person name="Xu C."/>
            <person name="Chen H."/>
            <person name="Gleason M.L."/>
            <person name="Xu J.R."/>
            <person name="Liu H."/>
            <person name="Zhang R."/>
            <person name="Sun G."/>
        </authorList>
    </citation>
    <scope>NUCLEOTIDE SEQUENCE [LARGE SCALE GENOMIC DNA]</scope>
    <source>
        <strain evidence="2 3">LNHT1506</strain>
    </source>
</reference>
<evidence type="ECO:0000313" key="3">
    <source>
        <dbReference type="Proteomes" id="UP000503462"/>
    </source>
</evidence>